<evidence type="ECO:0000256" key="4">
    <source>
        <dbReference type="ARBA" id="ARBA00022677"/>
    </source>
</evidence>
<evidence type="ECO:0000256" key="7">
    <source>
        <dbReference type="ARBA" id="ARBA00039150"/>
    </source>
</evidence>
<keyword evidence="10" id="KW-1185">Reference proteome</keyword>
<evidence type="ECO:0000256" key="3">
    <source>
        <dbReference type="ARBA" id="ARBA00019242"/>
    </source>
</evidence>
<evidence type="ECO:0000256" key="1">
    <source>
        <dbReference type="ARBA" id="ARBA00004502"/>
    </source>
</evidence>
<comment type="similarity">
    <text evidence="2">Belongs to the AB hydrolase superfamily. LDAH family.</text>
</comment>
<dbReference type="GO" id="GO:0005811">
    <property type="term" value="C:lipid droplet"/>
    <property type="evidence" value="ECO:0000318"/>
    <property type="project" value="GO_Central"/>
</dbReference>
<dbReference type="OrthoDB" id="448051at2759"/>
<dbReference type="Gene3D" id="3.40.50.1820">
    <property type="entry name" value="alpha/beta hydrolase"/>
    <property type="match status" value="1"/>
</dbReference>
<dbReference type="GeneID" id="6756165"/>
<dbReference type="eggNOG" id="KOG3975">
    <property type="taxonomic scope" value="Eukaryota"/>
</dbReference>
<dbReference type="EC" id="3.1.1.13" evidence="7"/>
<dbReference type="RefSeq" id="XP_002115141.1">
    <property type="nucleotide sequence ID" value="XM_002115105.1"/>
</dbReference>
<dbReference type="Pfam" id="PF10230">
    <property type="entry name" value="LIDHydrolase"/>
    <property type="match status" value="1"/>
</dbReference>
<evidence type="ECO:0000256" key="5">
    <source>
        <dbReference type="ARBA" id="ARBA00022801"/>
    </source>
</evidence>
<accession>B3S478</accession>
<dbReference type="InterPro" id="IPR029058">
    <property type="entry name" value="AB_hydrolase_fold"/>
</dbReference>
<protein>
    <recommendedName>
        <fullName evidence="3">Lipid droplet-associated hydrolase</fullName>
        <ecNumber evidence="7">3.1.1.13</ecNumber>
    </recommendedName>
    <alternativeName>
        <fullName evidence="6">Lipid droplet-associated serine hydrolase</fullName>
    </alternativeName>
</protein>
<dbReference type="AlphaFoldDB" id="B3S478"/>
<evidence type="ECO:0000256" key="6">
    <source>
        <dbReference type="ARBA" id="ARBA00031924"/>
    </source>
</evidence>
<gene>
    <name evidence="9" type="ORF">TRIADDRAFT_28821</name>
</gene>
<dbReference type="InParanoid" id="B3S478"/>
<keyword evidence="5" id="KW-0378">Hydrolase</keyword>
<dbReference type="KEGG" id="tad:TRIADDRAFT_28821"/>
<dbReference type="EMBL" id="DS985249">
    <property type="protein sequence ID" value="EDV22597.1"/>
    <property type="molecule type" value="Genomic_DNA"/>
</dbReference>
<dbReference type="PANTHER" id="PTHR13390:SF0">
    <property type="entry name" value="LIPID DROPLET-ASSOCIATED HYDROLASE"/>
    <property type="match status" value="1"/>
</dbReference>
<dbReference type="Proteomes" id="UP000009022">
    <property type="component" value="Unassembled WGS sequence"/>
</dbReference>
<evidence type="ECO:0000313" key="9">
    <source>
        <dbReference type="EMBL" id="EDV22597.1"/>
    </source>
</evidence>
<dbReference type="CTD" id="6756165"/>
<keyword evidence="4" id="KW-0551">Lipid droplet</keyword>
<dbReference type="SUPFAM" id="SSF53474">
    <property type="entry name" value="alpha/beta-Hydrolases"/>
    <property type="match status" value="1"/>
</dbReference>
<dbReference type="PhylomeDB" id="B3S478"/>
<dbReference type="HOGENOM" id="CLU_018394_2_1_1"/>
<dbReference type="OMA" id="WVPVSYY"/>
<dbReference type="PANTHER" id="PTHR13390">
    <property type="entry name" value="LIPASE"/>
    <property type="match status" value="1"/>
</dbReference>
<comment type="subcellular location">
    <subcellularLocation>
        <location evidence="1">Lipid droplet</location>
    </subcellularLocation>
</comment>
<reference evidence="9 10" key="1">
    <citation type="journal article" date="2008" name="Nature">
        <title>The Trichoplax genome and the nature of placozoans.</title>
        <authorList>
            <person name="Srivastava M."/>
            <person name="Begovic E."/>
            <person name="Chapman J."/>
            <person name="Putnam N.H."/>
            <person name="Hellsten U."/>
            <person name="Kawashima T."/>
            <person name="Kuo A."/>
            <person name="Mitros T."/>
            <person name="Salamov A."/>
            <person name="Carpenter M.L."/>
            <person name="Signorovitch A.Y."/>
            <person name="Moreno M.A."/>
            <person name="Kamm K."/>
            <person name="Grimwood J."/>
            <person name="Schmutz J."/>
            <person name="Shapiro H."/>
            <person name="Grigoriev I.V."/>
            <person name="Buss L.W."/>
            <person name="Schierwater B."/>
            <person name="Dellaporta S.L."/>
            <person name="Rokhsar D.S."/>
        </authorList>
    </citation>
    <scope>NUCLEOTIDE SEQUENCE [LARGE SCALE GENOMIC DNA]</scope>
    <source>
        <strain evidence="9 10">Grell-BS-1999</strain>
    </source>
</reference>
<evidence type="ECO:0000256" key="2">
    <source>
        <dbReference type="ARBA" id="ARBA00008300"/>
    </source>
</evidence>
<dbReference type="GO" id="GO:0004771">
    <property type="term" value="F:sterol ester esterase activity"/>
    <property type="evidence" value="ECO:0007669"/>
    <property type="project" value="UniProtKB-EC"/>
</dbReference>
<comment type="catalytic activity">
    <reaction evidence="8">
        <text>a cholesterol ester + H2O = cholesterol + a fatty acid + H(+)</text>
        <dbReference type="Rhea" id="RHEA:36403"/>
        <dbReference type="ChEBI" id="CHEBI:15377"/>
        <dbReference type="ChEBI" id="CHEBI:15378"/>
        <dbReference type="ChEBI" id="CHEBI:16113"/>
        <dbReference type="ChEBI" id="CHEBI:17002"/>
        <dbReference type="ChEBI" id="CHEBI:28868"/>
        <dbReference type="EC" id="3.1.1.13"/>
    </reaction>
    <physiologicalReaction direction="left-to-right" evidence="8">
        <dbReference type="Rhea" id="RHEA:36404"/>
    </physiologicalReaction>
</comment>
<name>B3S478_TRIAD</name>
<dbReference type="FunCoup" id="B3S478">
    <property type="interactions" value="1513"/>
</dbReference>
<organism evidence="9 10">
    <name type="scientific">Trichoplax adhaerens</name>
    <name type="common">Trichoplax reptans</name>
    <dbReference type="NCBI Taxonomy" id="10228"/>
    <lineage>
        <taxon>Eukaryota</taxon>
        <taxon>Metazoa</taxon>
        <taxon>Placozoa</taxon>
        <taxon>Uniplacotomia</taxon>
        <taxon>Trichoplacea</taxon>
        <taxon>Trichoplacidae</taxon>
        <taxon>Trichoplax</taxon>
    </lineage>
</organism>
<proteinExistence type="inferred from homology"/>
<dbReference type="ESTHER" id="triad-b3s478">
    <property type="family name" value="LIDHydrolase"/>
</dbReference>
<dbReference type="InterPro" id="IPR019363">
    <property type="entry name" value="LDAH"/>
</dbReference>
<sequence>MTDTTRQLYNLTRSVCYTGKIPTKYFTLSPVNANREGDKRILIIPGNPGICDYYITFAIRLFQATGCRLSIDCVDHAGHSGLETDVYTLSQQIQHKLDYVKQYIPDSANLILIGHSIGAHIAIELTKSLPYARVIKSFLLFPTIERMAVSPNGVRLVPKFASKFYRASMVWGCFLVSCLPRSFLEGLVPTNADRYCVEATSRLINKDVVSNCLYMANTEFREVVNLDMDGIRANLDRLHFHYGPNDEWAPQTYYQDLVDKFPQGQIVLDSENAPHAFVIKFSEHIANIVSKEILKLW</sequence>
<evidence type="ECO:0000313" key="10">
    <source>
        <dbReference type="Proteomes" id="UP000009022"/>
    </source>
</evidence>
<evidence type="ECO:0000256" key="8">
    <source>
        <dbReference type="ARBA" id="ARBA00049527"/>
    </source>
</evidence>
<dbReference type="GO" id="GO:0019915">
    <property type="term" value="P:lipid storage"/>
    <property type="evidence" value="ECO:0000318"/>
    <property type="project" value="GO_Central"/>
</dbReference>